<dbReference type="SUPFAM" id="SSF54821">
    <property type="entry name" value="Ribosomal protein S3 C-terminal domain"/>
    <property type="match status" value="1"/>
</dbReference>
<dbReference type="InterPro" id="IPR057258">
    <property type="entry name" value="Ribosomal_uS3"/>
</dbReference>
<evidence type="ECO:0000256" key="6">
    <source>
        <dbReference type="ARBA" id="ARBA00035154"/>
    </source>
</evidence>
<evidence type="ECO:0000256" key="4">
    <source>
        <dbReference type="ARBA" id="ARBA00022980"/>
    </source>
</evidence>
<dbReference type="Gene3D" id="3.30.1140.32">
    <property type="entry name" value="Ribosomal protein S3, C-terminal domain"/>
    <property type="match status" value="1"/>
</dbReference>
<dbReference type="InterPro" id="IPR036419">
    <property type="entry name" value="Ribosomal_S3_C_sf"/>
</dbReference>
<dbReference type="InterPro" id="IPR015946">
    <property type="entry name" value="KH_dom-like_a/b"/>
</dbReference>
<dbReference type="InterPro" id="IPR004087">
    <property type="entry name" value="KH_dom"/>
</dbReference>
<dbReference type="SMART" id="SM00322">
    <property type="entry name" value="KH"/>
    <property type="match status" value="1"/>
</dbReference>
<dbReference type="AlphaFoldDB" id="A0A8F8X8J4"/>
<dbReference type="GO" id="GO:0022627">
    <property type="term" value="C:cytosolic small ribosomal subunit"/>
    <property type="evidence" value="ECO:0007669"/>
    <property type="project" value="TreeGrafter"/>
</dbReference>
<dbReference type="InterPro" id="IPR009019">
    <property type="entry name" value="KH_sf_prok-type"/>
</dbReference>
<geneLocation type="plastid" evidence="10"/>
<dbReference type="PROSITE" id="PS00548">
    <property type="entry name" value="RIBOSOMAL_S3"/>
    <property type="match status" value="1"/>
</dbReference>
<dbReference type="EMBL" id="MZ365055">
    <property type="protein sequence ID" value="QYB19368.1"/>
    <property type="molecule type" value="Genomic_DNA"/>
</dbReference>
<evidence type="ECO:0000256" key="3">
    <source>
        <dbReference type="ARBA" id="ARBA00022884"/>
    </source>
</evidence>
<dbReference type="Pfam" id="PF07650">
    <property type="entry name" value="KH_2"/>
    <property type="match status" value="1"/>
</dbReference>
<dbReference type="GO" id="GO:0003735">
    <property type="term" value="F:structural constituent of ribosome"/>
    <property type="evidence" value="ECO:0007669"/>
    <property type="project" value="InterPro"/>
</dbReference>
<dbReference type="GO" id="GO:0006412">
    <property type="term" value="P:translation"/>
    <property type="evidence" value="ECO:0007669"/>
    <property type="project" value="InterPro"/>
</dbReference>
<comment type="similarity">
    <text evidence="1 8">Belongs to the universal ribosomal protein uS3 family.</text>
</comment>
<dbReference type="PANTHER" id="PTHR11760:SF19">
    <property type="entry name" value="SMALL RIBOSOMAL SUBUNIT PROTEIN US3C"/>
    <property type="match status" value="1"/>
</dbReference>
<keyword evidence="10" id="KW-0934">Plastid</keyword>
<evidence type="ECO:0000256" key="5">
    <source>
        <dbReference type="ARBA" id="ARBA00023274"/>
    </source>
</evidence>
<evidence type="ECO:0000256" key="8">
    <source>
        <dbReference type="RuleBase" id="RU003624"/>
    </source>
</evidence>
<dbReference type="FunFam" id="3.30.300.20:FF:000001">
    <property type="entry name" value="30S ribosomal protein S3"/>
    <property type="match status" value="1"/>
</dbReference>
<accession>A0A8F8X8J4</accession>
<dbReference type="PANTHER" id="PTHR11760">
    <property type="entry name" value="30S/40S RIBOSOMAL PROTEIN S3"/>
    <property type="match status" value="1"/>
</dbReference>
<evidence type="ECO:0000256" key="1">
    <source>
        <dbReference type="ARBA" id="ARBA00010761"/>
    </source>
</evidence>
<dbReference type="EMBL" id="MZ365055">
    <property type="protein sequence ID" value="QYB19208.1"/>
    <property type="molecule type" value="Genomic_DNA"/>
</dbReference>
<dbReference type="InterPro" id="IPR001351">
    <property type="entry name" value="Ribosomal_uS3_C"/>
</dbReference>
<dbReference type="NCBIfam" id="TIGR01009">
    <property type="entry name" value="rpsC_bact"/>
    <property type="match status" value="1"/>
</dbReference>
<reference evidence="10" key="1">
    <citation type="journal article" date="2021" name="Int. J. Mol. Sci.">
        <title>Extreme Enlargement of the Inverted Repeat Region in the Plastid Genomes of Diatoms from the Genus Climaconeis.</title>
        <authorList>
            <person name="Gastineau R."/>
            <person name="Davidovich N.A."/>
            <person name="Davidovich O.I."/>
            <person name="Lemieux C."/>
            <person name="Turmel M."/>
            <person name="Wrobel R.J."/>
            <person name="Witkowski A."/>
        </authorList>
    </citation>
    <scope>NUCLEOTIDE SEQUENCE</scope>
    <source>
        <strain evidence="10">SZCZ1889</strain>
    </source>
</reference>
<keyword evidence="3" id="KW-0694">RNA-binding</keyword>
<dbReference type="InterPro" id="IPR004044">
    <property type="entry name" value="KH_dom_type_2"/>
</dbReference>
<dbReference type="InterPro" id="IPR005704">
    <property type="entry name" value="Ribosomal_uS3_bac-typ"/>
</dbReference>
<dbReference type="HAMAP" id="MF_01309_B">
    <property type="entry name" value="Ribosomal_uS3_B"/>
    <property type="match status" value="1"/>
</dbReference>
<proteinExistence type="inferred from homology"/>
<dbReference type="SUPFAM" id="SSF54814">
    <property type="entry name" value="Prokaryotic type KH domain (KH-domain type II)"/>
    <property type="match status" value="1"/>
</dbReference>
<gene>
    <name evidence="10" type="primary">rps3</name>
</gene>
<evidence type="ECO:0000256" key="7">
    <source>
        <dbReference type="ARBA" id="ARBA00035473"/>
    </source>
</evidence>
<dbReference type="GO" id="GO:0019843">
    <property type="term" value="F:rRNA binding"/>
    <property type="evidence" value="ECO:0007669"/>
    <property type="project" value="UniProtKB-KW"/>
</dbReference>
<sequence>MGQKTHPLGFRLGITQNHKSIWYFNFNKYSSILKEDNLIRTYLNNISKLNGISNVQINRNGSNNQIELSIETAKPSILIGKYGSNIKKLIKDLKKILIENRDIKISIIEVEKIEFRASLLADSIVNKLEKRIAFRKVIRDALKETQKENINGIKIQISGRLNGAEIARSEWIQEGRVPLQTLRADIDYSIKEANTIYGVLGIKIWLFKNEILSK</sequence>
<evidence type="ECO:0000259" key="9">
    <source>
        <dbReference type="SMART" id="SM00322"/>
    </source>
</evidence>
<dbReference type="CDD" id="cd02412">
    <property type="entry name" value="KH-II_30S_S3"/>
    <property type="match status" value="1"/>
</dbReference>
<protein>
    <recommendedName>
        <fullName evidence="6">Small ribosomal subunit protein uS3c</fullName>
    </recommendedName>
    <alternativeName>
        <fullName evidence="7">30S ribosomal protein S3, chloroplastic</fullName>
    </alternativeName>
</protein>
<keyword evidence="4 8" id="KW-0689">Ribosomal protein</keyword>
<keyword evidence="5 8" id="KW-0687">Ribonucleoprotein</keyword>
<evidence type="ECO:0000256" key="2">
    <source>
        <dbReference type="ARBA" id="ARBA00022730"/>
    </source>
</evidence>
<name>A0A8F8X8J4_9STRA</name>
<dbReference type="Gene3D" id="3.30.300.20">
    <property type="match status" value="1"/>
</dbReference>
<dbReference type="Pfam" id="PF00189">
    <property type="entry name" value="Ribosomal_S3_C"/>
    <property type="match status" value="1"/>
</dbReference>
<feature type="domain" description="K Homology" evidence="9">
    <location>
        <begin position="62"/>
        <end position="129"/>
    </location>
</feature>
<organism evidence="10">
    <name type="scientific">Climaconeis cf. scalaris</name>
    <dbReference type="NCBI Taxonomy" id="2846828"/>
    <lineage>
        <taxon>Eukaryota</taxon>
        <taxon>Sar</taxon>
        <taxon>Stramenopiles</taxon>
        <taxon>Ochrophyta</taxon>
        <taxon>Bacillariophyta</taxon>
        <taxon>Bacillariophyceae</taxon>
        <taxon>Bacillariophycidae</taxon>
        <taxon>Naviculales</taxon>
        <taxon>Berkeleyaceae</taxon>
        <taxon>Climaconeis</taxon>
    </lineage>
</organism>
<keyword evidence="2" id="KW-0699">rRNA-binding</keyword>
<dbReference type="InterPro" id="IPR018280">
    <property type="entry name" value="Ribosomal_uS3_CS"/>
</dbReference>
<evidence type="ECO:0000313" key="10">
    <source>
        <dbReference type="EMBL" id="QYB19368.1"/>
    </source>
</evidence>